<dbReference type="SUPFAM" id="SSF110710">
    <property type="entry name" value="TTHA0583/YokD-like"/>
    <property type="match status" value="1"/>
</dbReference>
<name>A0ABV3K4P3_STRON</name>
<dbReference type="RefSeq" id="WP_241560914.1">
    <property type="nucleotide sequence ID" value="NZ_JBFAUK010000028.1"/>
</dbReference>
<comment type="similarity">
    <text evidence="1">Belongs to the antibiotic N-acetyltransferase family.</text>
</comment>
<dbReference type="PANTHER" id="PTHR11104">
    <property type="entry name" value="AMINOGLYCOSIDE N3-ACETYLTRANSFERASE"/>
    <property type="match status" value="1"/>
</dbReference>
<accession>A0ABV3K4P3</accession>
<evidence type="ECO:0000313" key="5">
    <source>
        <dbReference type="Proteomes" id="UP001552594"/>
    </source>
</evidence>
<dbReference type="Proteomes" id="UP001552594">
    <property type="component" value="Unassembled WGS sequence"/>
</dbReference>
<keyword evidence="3" id="KW-0012">Acyltransferase</keyword>
<dbReference type="InterPro" id="IPR003679">
    <property type="entry name" value="Amioglycoside_AcTrfase"/>
</dbReference>
<evidence type="ECO:0000256" key="1">
    <source>
        <dbReference type="ARBA" id="ARBA00006383"/>
    </source>
</evidence>
<proteinExistence type="inferred from homology"/>
<evidence type="ECO:0000256" key="2">
    <source>
        <dbReference type="ARBA" id="ARBA00022679"/>
    </source>
</evidence>
<gene>
    <name evidence="4" type="ORF">AB0L16_27400</name>
</gene>
<comment type="caution">
    <text evidence="4">The sequence shown here is derived from an EMBL/GenBank/DDBJ whole genome shotgun (WGS) entry which is preliminary data.</text>
</comment>
<sequence>MRGSGPEGHVCCAAQASLAALGADARTICAGQPLGYALGSGSPFAKIYQLGGSILLLGVGHNRNSFLHHAESLVPTHRKKLRRFPYLVDGERVWLEALDVGNDNDTYFPLIGAEFAALGLSCSRMIGSALCQLVPAVDFVDYARKRLSQLLPQAGRLTAAYRPQTRPLRAQ</sequence>
<dbReference type="Pfam" id="PF02522">
    <property type="entry name" value="Antibiotic_NAT"/>
    <property type="match status" value="1"/>
</dbReference>
<keyword evidence="5" id="KW-1185">Reference proteome</keyword>
<dbReference type="InterPro" id="IPR028345">
    <property type="entry name" value="Antibiotic_NAT-like"/>
</dbReference>
<evidence type="ECO:0000313" key="4">
    <source>
        <dbReference type="EMBL" id="MEV5510114.1"/>
    </source>
</evidence>
<keyword evidence="2" id="KW-0808">Transferase</keyword>
<reference evidence="4 5" key="1">
    <citation type="submission" date="2024-06" db="EMBL/GenBank/DDBJ databases">
        <title>The Natural Products Discovery Center: Release of the First 8490 Sequenced Strains for Exploring Actinobacteria Biosynthetic Diversity.</title>
        <authorList>
            <person name="Kalkreuter E."/>
            <person name="Kautsar S.A."/>
            <person name="Yang D."/>
            <person name="Bader C.D."/>
            <person name="Teijaro C.N."/>
            <person name="Fluegel L."/>
            <person name="Davis C.M."/>
            <person name="Simpson J.R."/>
            <person name="Lauterbach L."/>
            <person name="Steele A.D."/>
            <person name="Gui C."/>
            <person name="Meng S."/>
            <person name="Li G."/>
            <person name="Viehrig K."/>
            <person name="Ye F."/>
            <person name="Su P."/>
            <person name="Kiefer A.F."/>
            <person name="Nichols A."/>
            <person name="Cepeda A.J."/>
            <person name="Yan W."/>
            <person name="Fan B."/>
            <person name="Jiang Y."/>
            <person name="Adhikari A."/>
            <person name="Zheng C.-J."/>
            <person name="Schuster L."/>
            <person name="Cowan T.M."/>
            <person name="Smanski M.J."/>
            <person name="Chevrette M.G."/>
            <person name="De Carvalho L.P.S."/>
            <person name="Shen B."/>
        </authorList>
    </citation>
    <scope>NUCLEOTIDE SEQUENCE [LARGE SCALE GENOMIC DNA]</scope>
    <source>
        <strain evidence="4 5">NPDC052347</strain>
    </source>
</reference>
<dbReference type="EMBL" id="JBFAUK010000028">
    <property type="protein sequence ID" value="MEV5510114.1"/>
    <property type="molecule type" value="Genomic_DNA"/>
</dbReference>
<organism evidence="4 5">
    <name type="scientific">Streptomyces orinoci</name>
    <name type="common">Streptoverticillium orinoci</name>
    <dbReference type="NCBI Taxonomy" id="67339"/>
    <lineage>
        <taxon>Bacteria</taxon>
        <taxon>Bacillati</taxon>
        <taxon>Actinomycetota</taxon>
        <taxon>Actinomycetes</taxon>
        <taxon>Kitasatosporales</taxon>
        <taxon>Streptomycetaceae</taxon>
        <taxon>Streptomyces</taxon>
    </lineage>
</organism>
<dbReference type="PANTHER" id="PTHR11104:SF0">
    <property type="entry name" value="SPBETA PROPHAGE-DERIVED AMINOGLYCOSIDE N(3')-ACETYLTRANSFERASE-LIKE PROTEIN YOKD"/>
    <property type="match status" value="1"/>
</dbReference>
<evidence type="ECO:0000256" key="3">
    <source>
        <dbReference type="ARBA" id="ARBA00023315"/>
    </source>
</evidence>
<protein>
    <submittedName>
        <fullName evidence="4">AAC(3) family N-acetyltransferase</fullName>
    </submittedName>
</protein>